<proteinExistence type="predicted"/>
<dbReference type="SMART" id="SM00267">
    <property type="entry name" value="GGDEF"/>
    <property type="match status" value="1"/>
</dbReference>
<feature type="domain" description="EAL" evidence="4">
    <location>
        <begin position="675"/>
        <end position="926"/>
    </location>
</feature>
<dbReference type="SUPFAM" id="SSF55073">
    <property type="entry name" value="Nucleotide cyclase"/>
    <property type="match status" value="1"/>
</dbReference>
<dbReference type="Proteomes" id="UP000013968">
    <property type="component" value="Chromosome"/>
</dbReference>
<dbReference type="InterPro" id="IPR043128">
    <property type="entry name" value="Rev_trsase/Diguanyl_cyclase"/>
</dbReference>
<sequence length="926" mass="100107">MEADALAVPGAGNSGRPAGAPLGNEPLGDLGLAGDHAAIWSYDFETETLSWLPGLENLLGGGTLSETEIESRLADLVAPLTSGTRTSPPWREFELEQSFRNPAGEIRWVRLRARTIGDDNGSSGLLGIATDVTDVRENRQALEDLTDRYRLLVELSPDAVCVHEAGVVTYVNRAALTALGASSTAELIGRPIMDFVADESLPALLDRIASLHRQGASTVPADTVMLRLDGTKYLVQSISVRTTWEGRPAFQVIMRDISAQKAAEATLRYQAALISHVSDAIIATSGSGVVTSWNPAAENVYGWTAGEAIGRTVSELVGAALDPETVLRRRGGVMQTTHRHRNGSTLAIRISAAEMNDGFVLVCADETARRRAEQHYSTVVASLDEGVVVIGPGGLIESANPAACRIIGVDHDDLIGVPCVTLELYDEQGRIPPARMPSVVTRRTGATLTGLVLRLRRPAGDDVWISLTSRLLTPEDPSAEAVVASFTDITERRAIGERLAHEATHDPLTELANRTLVLDSLAEALSGAGRAELTTLLFIDLDKFKVINDSLGHSVGDKVLRIAGERLRRGIGENDLVGRLGGDEFVVVTAEITEPDEIKALAEHLREALTEPITVNGRQLHIDASIGIVTAANDDTRTAEDLLRDADVAMYQAKTLGRARYEFFDVELRERMQRRLRMEQDLRDALQNEELWTAYQPVVDIESGEMVAVEALLRWKHPAHGTISPAEFIPLAEESDLINLIGKYVLRTTTREIARRREQLGIDLNLKVNLSARQLDDPHLVAGVQDALKTTGLPPHALTLEVTESALMRDQAAAAEVLTSLRDLGVSLAIDDFGTGYSSLAQLQRLPLDTLKIDRTFVTGIAESRDAAAIVKSIIAMAHAVDLIVVAEGVEDEEQLAVLRELHCDQAQGFHLGRPAPPDELFGAAG</sequence>
<dbReference type="Gene3D" id="3.20.20.450">
    <property type="entry name" value="EAL domain"/>
    <property type="match status" value="1"/>
</dbReference>
<evidence type="ECO:0000259" key="5">
    <source>
        <dbReference type="PROSITE" id="PS50887"/>
    </source>
</evidence>
<dbReference type="InterPro" id="IPR035965">
    <property type="entry name" value="PAS-like_dom_sf"/>
</dbReference>
<dbReference type="SMART" id="SM00052">
    <property type="entry name" value="EAL"/>
    <property type="match status" value="1"/>
</dbReference>
<dbReference type="SMART" id="SM00091">
    <property type="entry name" value="PAS"/>
    <property type="match status" value="3"/>
</dbReference>
<dbReference type="Pfam" id="PF00989">
    <property type="entry name" value="PAS"/>
    <property type="match status" value="2"/>
</dbReference>
<evidence type="ECO:0000313" key="6">
    <source>
        <dbReference type="EMBL" id="AGM02996.1"/>
    </source>
</evidence>
<dbReference type="InterPro" id="IPR029787">
    <property type="entry name" value="Nucleotide_cyclase"/>
</dbReference>
<feature type="domain" description="PAC" evidence="3">
    <location>
        <begin position="449"/>
        <end position="501"/>
    </location>
</feature>
<gene>
    <name evidence="6" type="ORF">AORI_0407</name>
</gene>
<dbReference type="CDD" id="cd01949">
    <property type="entry name" value="GGDEF"/>
    <property type="match status" value="1"/>
</dbReference>
<feature type="domain" description="PAC" evidence="3">
    <location>
        <begin position="93"/>
        <end position="144"/>
    </location>
</feature>
<accession>R4SS36</accession>
<dbReference type="Gene3D" id="3.30.450.20">
    <property type="entry name" value="PAS domain"/>
    <property type="match status" value="4"/>
</dbReference>
<dbReference type="RefSeq" id="WP_016330854.1">
    <property type="nucleotide sequence ID" value="NC_021252.1"/>
</dbReference>
<dbReference type="NCBIfam" id="TIGR00229">
    <property type="entry name" value="sensory_box"/>
    <property type="match status" value="3"/>
</dbReference>
<dbReference type="Pfam" id="PF00990">
    <property type="entry name" value="GGDEF"/>
    <property type="match status" value="1"/>
</dbReference>
<evidence type="ECO:0000313" key="7">
    <source>
        <dbReference type="Proteomes" id="UP000013968"/>
    </source>
</evidence>
<dbReference type="Pfam" id="PF00563">
    <property type="entry name" value="EAL"/>
    <property type="match status" value="1"/>
</dbReference>
<reference evidence="6 7" key="1">
    <citation type="journal article" date="2013" name="BMC Genomics">
        <title>ContigScape: a Cytoscape plugin facilitating microbial genome gap closing.</title>
        <authorList>
            <person name="Tang B."/>
            <person name="Wang Q."/>
            <person name="Yang M."/>
            <person name="Xie F."/>
            <person name="Zhu Y."/>
            <person name="Zhuo Y."/>
            <person name="Wang S."/>
            <person name="Gao H."/>
            <person name="Ding X."/>
            <person name="Zhang L."/>
            <person name="Zhao G."/>
            <person name="Zheng H."/>
        </authorList>
    </citation>
    <scope>NUCLEOTIDE SEQUENCE [LARGE SCALE GENOMIC DNA]</scope>
    <source>
        <strain evidence="6 7">HCCB10007</strain>
    </source>
</reference>
<dbReference type="InterPro" id="IPR001633">
    <property type="entry name" value="EAL_dom"/>
</dbReference>
<dbReference type="InterPro" id="IPR000014">
    <property type="entry name" value="PAS"/>
</dbReference>
<dbReference type="Pfam" id="PF08448">
    <property type="entry name" value="PAS_4"/>
    <property type="match status" value="1"/>
</dbReference>
<dbReference type="PROSITE" id="PS50112">
    <property type="entry name" value="PAS"/>
    <property type="match status" value="2"/>
</dbReference>
<dbReference type="PATRIC" id="fig|1156913.3.peg.417"/>
<feature type="domain" description="PAS" evidence="2">
    <location>
        <begin position="266"/>
        <end position="324"/>
    </location>
</feature>
<protein>
    <submittedName>
        <fullName evidence="6">Signal transduction protein containing EAL, PAS and GGDEF domain</fullName>
    </submittedName>
</protein>
<dbReference type="SUPFAM" id="SSF55785">
    <property type="entry name" value="PYP-like sensor domain (PAS domain)"/>
    <property type="match status" value="4"/>
</dbReference>
<feature type="domain" description="GGDEF" evidence="5">
    <location>
        <begin position="532"/>
        <end position="666"/>
    </location>
</feature>
<dbReference type="GO" id="GO:0006355">
    <property type="term" value="P:regulation of DNA-templated transcription"/>
    <property type="evidence" value="ECO:0007669"/>
    <property type="project" value="InterPro"/>
</dbReference>
<dbReference type="CDD" id="cd00130">
    <property type="entry name" value="PAS"/>
    <property type="match status" value="3"/>
</dbReference>
<dbReference type="PROSITE" id="PS50113">
    <property type="entry name" value="PAC"/>
    <property type="match status" value="2"/>
</dbReference>
<dbReference type="InterPro" id="IPR001610">
    <property type="entry name" value="PAC"/>
</dbReference>
<dbReference type="InterPro" id="IPR013767">
    <property type="entry name" value="PAS_fold"/>
</dbReference>
<name>R4SS36_9PSEU</name>
<dbReference type="CDD" id="cd01948">
    <property type="entry name" value="EAL"/>
    <property type="match status" value="1"/>
</dbReference>
<dbReference type="NCBIfam" id="TIGR00254">
    <property type="entry name" value="GGDEF"/>
    <property type="match status" value="1"/>
</dbReference>
<dbReference type="HOGENOM" id="CLU_000445_70_20_11"/>
<feature type="domain" description="PAS" evidence="2">
    <location>
        <begin position="372"/>
        <end position="416"/>
    </location>
</feature>
<dbReference type="PROSITE" id="PS50887">
    <property type="entry name" value="GGDEF"/>
    <property type="match status" value="1"/>
</dbReference>
<dbReference type="EMBL" id="CP003410">
    <property type="protein sequence ID" value="AGM02996.1"/>
    <property type="molecule type" value="Genomic_DNA"/>
</dbReference>
<dbReference type="SMART" id="SM00086">
    <property type="entry name" value="PAC"/>
    <property type="match status" value="3"/>
</dbReference>
<evidence type="ECO:0000259" key="4">
    <source>
        <dbReference type="PROSITE" id="PS50883"/>
    </source>
</evidence>
<dbReference type="InterPro" id="IPR013656">
    <property type="entry name" value="PAS_4"/>
</dbReference>
<dbReference type="Pfam" id="PF13426">
    <property type="entry name" value="PAS_9"/>
    <property type="match status" value="1"/>
</dbReference>
<dbReference type="PANTHER" id="PTHR44757:SF2">
    <property type="entry name" value="BIOFILM ARCHITECTURE MAINTENANCE PROTEIN MBAA"/>
    <property type="match status" value="1"/>
</dbReference>
<keyword evidence="7" id="KW-1185">Reference proteome</keyword>
<dbReference type="PANTHER" id="PTHR44757">
    <property type="entry name" value="DIGUANYLATE CYCLASE DGCP"/>
    <property type="match status" value="1"/>
</dbReference>
<dbReference type="InterPro" id="IPR000700">
    <property type="entry name" value="PAS-assoc_C"/>
</dbReference>
<evidence type="ECO:0000259" key="3">
    <source>
        <dbReference type="PROSITE" id="PS50113"/>
    </source>
</evidence>
<dbReference type="InterPro" id="IPR035919">
    <property type="entry name" value="EAL_sf"/>
</dbReference>
<dbReference type="KEGG" id="aoi:AORI_0407"/>
<dbReference type="AlphaFoldDB" id="R4SS36"/>
<evidence type="ECO:0000259" key="2">
    <source>
        <dbReference type="PROSITE" id="PS50112"/>
    </source>
</evidence>
<evidence type="ECO:0000256" key="1">
    <source>
        <dbReference type="SAM" id="MobiDB-lite"/>
    </source>
</evidence>
<dbReference type="SUPFAM" id="SSF141868">
    <property type="entry name" value="EAL domain-like"/>
    <property type="match status" value="1"/>
</dbReference>
<dbReference type="FunFam" id="3.20.20.450:FF:000001">
    <property type="entry name" value="Cyclic di-GMP phosphodiesterase yahA"/>
    <property type="match status" value="1"/>
</dbReference>
<dbReference type="PROSITE" id="PS50883">
    <property type="entry name" value="EAL"/>
    <property type="match status" value="1"/>
</dbReference>
<organism evidence="6 7">
    <name type="scientific">Amycolatopsis keratiniphila</name>
    <dbReference type="NCBI Taxonomy" id="129921"/>
    <lineage>
        <taxon>Bacteria</taxon>
        <taxon>Bacillati</taxon>
        <taxon>Actinomycetota</taxon>
        <taxon>Actinomycetes</taxon>
        <taxon>Pseudonocardiales</taxon>
        <taxon>Pseudonocardiaceae</taxon>
        <taxon>Amycolatopsis</taxon>
        <taxon>Amycolatopsis japonica group</taxon>
    </lineage>
</organism>
<feature type="region of interest" description="Disordered" evidence="1">
    <location>
        <begin position="1"/>
        <end position="22"/>
    </location>
</feature>
<dbReference type="InterPro" id="IPR052155">
    <property type="entry name" value="Biofilm_reg_signaling"/>
</dbReference>
<dbReference type="Gene3D" id="3.30.70.270">
    <property type="match status" value="1"/>
</dbReference>
<dbReference type="InterPro" id="IPR000160">
    <property type="entry name" value="GGDEF_dom"/>
</dbReference>